<comment type="catalytic activity">
    <reaction evidence="2">
        <text>N(6)-[(R)-lipoyl]-L-lysyl-[protein] + 3-methyl-2-oxobutanoate + H(+) = N(6)-[(R)-S(8)-2-methylpropanoyldihydrolipoyl]-L-lysyl-[protein] + CO2</text>
        <dbReference type="Rhea" id="RHEA:13457"/>
        <dbReference type="Rhea" id="RHEA-COMP:10474"/>
        <dbReference type="Rhea" id="RHEA-COMP:10497"/>
        <dbReference type="ChEBI" id="CHEBI:11851"/>
        <dbReference type="ChEBI" id="CHEBI:15378"/>
        <dbReference type="ChEBI" id="CHEBI:16526"/>
        <dbReference type="ChEBI" id="CHEBI:83099"/>
        <dbReference type="ChEBI" id="CHEBI:83142"/>
        <dbReference type="EC" id="1.2.4.4"/>
    </reaction>
</comment>
<dbReference type="GO" id="GO:0003863">
    <property type="term" value="F:branched-chain 2-oxo acid dehydrogenase activity"/>
    <property type="evidence" value="ECO:0007669"/>
    <property type="project" value="UniProtKB-EC"/>
</dbReference>
<dbReference type="EMBL" id="RWJN01000015">
    <property type="protein sequence ID" value="TCD70741.1"/>
    <property type="molecule type" value="Genomic_DNA"/>
</dbReference>
<evidence type="ECO:0000313" key="4">
    <source>
        <dbReference type="EMBL" id="TCD70741.1"/>
    </source>
</evidence>
<keyword evidence="1 2" id="KW-0560">Oxidoreductase</keyword>
<dbReference type="AlphaFoldDB" id="A0A4R0RPU6"/>
<dbReference type="CDD" id="cd02000">
    <property type="entry name" value="TPP_E1_PDC_ADC_BCADC"/>
    <property type="match status" value="1"/>
</dbReference>
<dbReference type="InterPro" id="IPR029061">
    <property type="entry name" value="THDP-binding"/>
</dbReference>
<dbReference type="STRING" id="92696.A0A4R0RPU6"/>
<dbReference type="OrthoDB" id="3845at2759"/>
<sequence length="472" mass="53177">MFRSALLRSQIHRQSRNYVRATSQVAAEPYGHLPTSQSPITPKMNFINSVTPDGTQIPTYRVLDGVGELLDGAELPEIDEAFARRIYENMMQIPVIDNLLNNVQRQGKISFYMTAHGEEATVIGSAAALADNDEILGQYREMGALLWRGYGLDDVMAQCFGNAEDASTKGKQMPVHFNSKEHHFHAISSPLATQIPQAAGVGFAIKRDPARRGKNCAAVYFGEGAASEGDFHAGMLLASTIPSPTLFIARNNGFAISTPSTEQYHGDGIAARGPGYGMDTLRVDGNDVLAVLSGVREARRRCVEQGRGVLVEAMTYRYVPQLPQLPNIHPPSISTFSLLTPTSTSSVGHHSTSDDSFAYRPRQEVEDRKRIDNPIARFRKFLEARKWWDDKEEDELKDRLKGEVMRAFKRHETMQRHEVREMFEGVYRGEEPWNIREQREELKALLQKYGKDWEPWRSELKKHKGEGKELMQ</sequence>
<evidence type="ECO:0000256" key="2">
    <source>
        <dbReference type="RuleBase" id="RU365014"/>
    </source>
</evidence>
<dbReference type="InterPro" id="IPR001017">
    <property type="entry name" value="DH_E1"/>
</dbReference>
<dbReference type="GO" id="GO:0009083">
    <property type="term" value="P:branched-chain amino acid catabolic process"/>
    <property type="evidence" value="ECO:0007669"/>
    <property type="project" value="TreeGrafter"/>
</dbReference>
<evidence type="ECO:0000313" key="5">
    <source>
        <dbReference type="Proteomes" id="UP000292702"/>
    </source>
</evidence>
<gene>
    <name evidence="4" type="ORF">EIP91_001770</name>
</gene>
<dbReference type="Proteomes" id="UP000292702">
    <property type="component" value="Unassembled WGS sequence"/>
</dbReference>
<protein>
    <recommendedName>
        <fullName evidence="2">2-oxoisovalerate dehydrogenase subunit alpha</fullName>
        <ecNumber evidence="2">1.2.4.4</ecNumber>
    </recommendedName>
    <alternativeName>
        <fullName evidence="2">Branched-chain alpha-keto acid dehydrogenase E1 component alpha chain</fullName>
    </alternativeName>
</protein>
<dbReference type="InterPro" id="IPR050771">
    <property type="entry name" value="Alpha-ketoacid_DH_E1_comp"/>
</dbReference>
<feature type="domain" description="Dehydrogenase E1 component" evidence="3">
    <location>
        <begin position="90"/>
        <end position="320"/>
    </location>
</feature>
<dbReference type="SUPFAM" id="SSF52518">
    <property type="entry name" value="Thiamin diphosphate-binding fold (THDP-binding)"/>
    <property type="match status" value="1"/>
</dbReference>
<comment type="caution">
    <text evidence="4">The sequence shown here is derived from an EMBL/GenBank/DDBJ whole genome shotgun (WGS) entry which is preliminary data.</text>
</comment>
<feature type="domain" description="Dehydrogenase E1 component" evidence="3">
    <location>
        <begin position="347"/>
        <end position="418"/>
    </location>
</feature>
<reference evidence="4 5" key="1">
    <citation type="submission" date="2018-11" db="EMBL/GenBank/DDBJ databases">
        <title>Genome assembly of Steccherinum ochraceum LE-BIN_3174, the white-rot fungus of the Steccherinaceae family (The Residual Polyporoid clade, Polyporales, Basidiomycota).</title>
        <authorList>
            <person name="Fedorova T.V."/>
            <person name="Glazunova O.A."/>
            <person name="Landesman E.O."/>
            <person name="Moiseenko K.V."/>
            <person name="Psurtseva N.V."/>
            <person name="Savinova O.S."/>
            <person name="Shakhova N.V."/>
            <person name="Tyazhelova T.V."/>
            <person name="Vasina D.V."/>
        </authorList>
    </citation>
    <scope>NUCLEOTIDE SEQUENCE [LARGE SCALE GENOMIC DNA]</scope>
    <source>
        <strain evidence="4 5">LE-BIN_3174</strain>
    </source>
</reference>
<proteinExistence type="inferred from homology"/>
<dbReference type="PANTHER" id="PTHR43380:SF1">
    <property type="entry name" value="2-OXOISOVALERATE DEHYDROGENASE SUBUNIT ALPHA, MITOCHONDRIAL"/>
    <property type="match status" value="1"/>
</dbReference>
<dbReference type="EC" id="1.2.4.4" evidence="2"/>
<dbReference type="Pfam" id="PF00676">
    <property type="entry name" value="E1_dh"/>
    <property type="match status" value="2"/>
</dbReference>
<comment type="function">
    <text evidence="2">The branched-chain alpha-keto dehydrogenase complex catalyzes the overall conversion of alpha-keto acids to acyl-CoA and CO(2). It contains multiple copies of three enzymatic components: branched-chain alpha-keto acid decarboxylase (E1), lipoamide acyltransferase (E2) and lipoamide dehydrogenase (E3).</text>
</comment>
<evidence type="ECO:0000259" key="3">
    <source>
        <dbReference type="Pfam" id="PF00676"/>
    </source>
</evidence>
<keyword evidence="5" id="KW-1185">Reference proteome</keyword>
<keyword evidence="2" id="KW-0786">Thiamine pyrophosphate</keyword>
<organism evidence="4 5">
    <name type="scientific">Steccherinum ochraceum</name>
    <dbReference type="NCBI Taxonomy" id="92696"/>
    <lineage>
        <taxon>Eukaryota</taxon>
        <taxon>Fungi</taxon>
        <taxon>Dikarya</taxon>
        <taxon>Basidiomycota</taxon>
        <taxon>Agaricomycotina</taxon>
        <taxon>Agaricomycetes</taxon>
        <taxon>Polyporales</taxon>
        <taxon>Steccherinaceae</taxon>
        <taxon>Steccherinum</taxon>
    </lineage>
</organism>
<name>A0A4R0RPU6_9APHY</name>
<dbReference type="PANTHER" id="PTHR43380">
    <property type="entry name" value="2-OXOISOVALERATE DEHYDROGENASE SUBUNIT ALPHA, MITOCHONDRIAL"/>
    <property type="match status" value="1"/>
</dbReference>
<comment type="cofactor">
    <cofactor evidence="2">
        <name>thiamine diphosphate</name>
        <dbReference type="ChEBI" id="CHEBI:58937"/>
    </cofactor>
</comment>
<dbReference type="FunFam" id="3.40.50.970:FF:000108">
    <property type="entry name" value="2-oxoisovalerate dehydrogenase subunit alpha"/>
    <property type="match status" value="1"/>
</dbReference>
<evidence type="ECO:0000256" key="1">
    <source>
        <dbReference type="ARBA" id="ARBA00023002"/>
    </source>
</evidence>
<dbReference type="Gene3D" id="3.40.50.970">
    <property type="match status" value="2"/>
</dbReference>
<accession>A0A4R0RPU6</accession>
<comment type="similarity">
    <text evidence="2">Belongs to the BCKDHA family.</text>
</comment>